<name>A0A2Z5HTQ6_9CAUD</name>
<protein>
    <submittedName>
        <fullName evidence="1">Uncharacterized protein</fullName>
    </submittedName>
</protein>
<evidence type="ECO:0000313" key="1">
    <source>
        <dbReference type="EMBL" id="AXC43002.1"/>
    </source>
</evidence>
<sequence length="123" mass="13887">MKDEFKGTKGEWKCVKRHEVYTDVVDDNGFGIIKVINSIAIFPDWENAGFEHWSDEGAHRDVSRIEHLSNAKLVAAAPELLEALRQLRDYVEDVCGVSSDDCHEEHPLNLANKAIKKALGKKQ</sequence>
<dbReference type="EMBL" id="MH321493">
    <property type="protein sequence ID" value="AXC43002.1"/>
    <property type="molecule type" value="Genomic_DNA"/>
</dbReference>
<proteinExistence type="predicted"/>
<dbReference type="Proteomes" id="UP000252847">
    <property type="component" value="Segment"/>
</dbReference>
<accession>A0A2Z5HTQ6</accession>
<keyword evidence="2" id="KW-1185">Reference proteome</keyword>
<organism evidence="1 2">
    <name type="scientific">Salmonella phage Skate</name>
    <dbReference type="NCBI Taxonomy" id="2234035"/>
    <lineage>
        <taxon>Viruses</taxon>
        <taxon>Duplodnaviria</taxon>
        <taxon>Heunggongvirae</taxon>
        <taxon>Uroviricota</taxon>
        <taxon>Caudoviricetes</taxon>
        <taxon>Skatevirus</taxon>
        <taxon>Skatevirus skate</taxon>
    </lineage>
</organism>
<evidence type="ECO:0000313" key="2">
    <source>
        <dbReference type="Proteomes" id="UP000252847"/>
    </source>
</evidence>
<reference evidence="2" key="1">
    <citation type="submission" date="2018-05" db="EMBL/GenBank/DDBJ databases">
        <title>Complete Genome of Salmonella typhimurium siphophage Skate.</title>
        <authorList>
            <person name="Rohren M.E."/>
            <person name="Xie Y."/>
            <person name="O'Leary C."/>
            <person name="Liu M."/>
            <person name="Young R.F."/>
        </authorList>
    </citation>
    <scope>NUCLEOTIDE SEQUENCE [LARGE SCALE GENOMIC DNA]</scope>
</reference>
<gene>
    <name evidence="1" type="ORF">CPT_Skate_044</name>
</gene>